<dbReference type="AlphaFoldDB" id="A0A0W8FS64"/>
<evidence type="ECO:0000313" key="1">
    <source>
        <dbReference type="EMBL" id="KUG23636.1"/>
    </source>
</evidence>
<proteinExistence type="predicted"/>
<accession>A0A0W8FS64</accession>
<gene>
    <name evidence="1" type="ORF">ASZ90_006572</name>
</gene>
<comment type="caution">
    <text evidence="1">The sequence shown here is derived from an EMBL/GenBank/DDBJ whole genome shotgun (WGS) entry which is preliminary data.</text>
</comment>
<sequence length="37" mass="4282">MKAHRSAISATARGACIIREFPERQRIRVTHKFKEGE</sequence>
<reference evidence="1" key="1">
    <citation type="journal article" date="2015" name="Proc. Natl. Acad. Sci. U.S.A.">
        <title>Networks of energetic and metabolic interactions define dynamics in microbial communities.</title>
        <authorList>
            <person name="Embree M."/>
            <person name="Liu J.K."/>
            <person name="Al-Bassam M.M."/>
            <person name="Zengler K."/>
        </authorList>
    </citation>
    <scope>NUCLEOTIDE SEQUENCE</scope>
</reference>
<dbReference type="EMBL" id="LNQE01000894">
    <property type="protein sequence ID" value="KUG23636.1"/>
    <property type="molecule type" value="Genomic_DNA"/>
</dbReference>
<protein>
    <submittedName>
        <fullName evidence="1">Uncharacterized protein</fullName>
    </submittedName>
</protein>
<name>A0A0W8FS64_9ZZZZ</name>
<organism evidence="1">
    <name type="scientific">hydrocarbon metagenome</name>
    <dbReference type="NCBI Taxonomy" id="938273"/>
    <lineage>
        <taxon>unclassified sequences</taxon>
        <taxon>metagenomes</taxon>
        <taxon>ecological metagenomes</taxon>
    </lineage>
</organism>